<dbReference type="GO" id="GO:0046872">
    <property type="term" value="F:metal ion binding"/>
    <property type="evidence" value="ECO:0007669"/>
    <property type="project" value="UniProtKB-KW"/>
</dbReference>
<dbReference type="PANTHER" id="PTHR48056:SF81">
    <property type="entry name" value="RECEPTOR PROTEIN-TYROSINE KINASE CEPR1"/>
    <property type="match status" value="1"/>
</dbReference>
<keyword evidence="8" id="KW-0067">ATP-binding</keyword>
<dbReference type="PROSITE" id="PS51746">
    <property type="entry name" value="PPM_2"/>
    <property type="match status" value="1"/>
</dbReference>
<dbReference type="Gene3D" id="3.30.70.1230">
    <property type="entry name" value="Nucleotide cyclase"/>
    <property type="match status" value="1"/>
</dbReference>
<evidence type="ECO:0000256" key="1">
    <source>
        <dbReference type="ARBA" id="ARBA00005381"/>
    </source>
</evidence>
<evidence type="ECO:0000256" key="9">
    <source>
        <dbReference type="ARBA" id="ARBA00022842"/>
    </source>
</evidence>
<organism evidence="18">
    <name type="scientific">Lichtheimia ramosa</name>
    <dbReference type="NCBI Taxonomy" id="688394"/>
    <lineage>
        <taxon>Eukaryota</taxon>
        <taxon>Fungi</taxon>
        <taxon>Fungi incertae sedis</taxon>
        <taxon>Mucoromycota</taxon>
        <taxon>Mucoromycotina</taxon>
        <taxon>Mucoromycetes</taxon>
        <taxon>Mucorales</taxon>
        <taxon>Lichtheimiaceae</taxon>
        <taxon>Lichtheimia</taxon>
    </lineage>
</organism>
<dbReference type="InterPro" id="IPR001932">
    <property type="entry name" value="PPM-type_phosphatase-like_dom"/>
</dbReference>
<keyword evidence="5" id="KW-0479">Metal-binding</keyword>
<evidence type="ECO:0000313" key="18">
    <source>
        <dbReference type="EMBL" id="CDS03917.1"/>
    </source>
</evidence>
<dbReference type="Pfam" id="PF00560">
    <property type="entry name" value="LRR_1"/>
    <property type="match status" value="1"/>
</dbReference>
<name>A0A077W946_9FUNG</name>
<dbReference type="CDD" id="cd17214">
    <property type="entry name" value="RA_CYR1_like"/>
    <property type="match status" value="1"/>
</dbReference>
<feature type="compositionally biased region" description="Basic and acidic residues" evidence="14">
    <location>
        <begin position="101"/>
        <end position="110"/>
    </location>
</feature>
<dbReference type="InterPro" id="IPR001054">
    <property type="entry name" value="A/G_cyclase"/>
</dbReference>
<feature type="region of interest" description="Disordered" evidence="14">
    <location>
        <begin position="1601"/>
        <end position="1633"/>
    </location>
</feature>
<evidence type="ECO:0000256" key="2">
    <source>
        <dbReference type="ARBA" id="ARBA00012201"/>
    </source>
</evidence>
<dbReference type="PROSITE" id="PS51450">
    <property type="entry name" value="LRR"/>
    <property type="match status" value="3"/>
</dbReference>
<evidence type="ECO:0000256" key="6">
    <source>
        <dbReference type="ARBA" id="ARBA00022737"/>
    </source>
</evidence>
<dbReference type="InterPro" id="IPR055071">
    <property type="entry name" value="RA_PHLPP-like"/>
</dbReference>
<protein>
    <recommendedName>
        <fullName evidence="3">Adenylate cyclase</fullName>
        <ecNumber evidence="2">4.6.1.1</ecNumber>
    </recommendedName>
    <alternativeName>
        <fullName evidence="12">ATP pyrophosphate-lyase</fullName>
    </alternativeName>
    <alternativeName>
        <fullName evidence="13">Adenylyl cyclase</fullName>
    </alternativeName>
</protein>
<evidence type="ECO:0000256" key="8">
    <source>
        <dbReference type="ARBA" id="ARBA00022840"/>
    </source>
</evidence>
<dbReference type="InterPro" id="IPR032675">
    <property type="entry name" value="LRR_dom_sf"/>
</dbReference>
<dbReference type="SUPFAM" id="SSF52058">
    <property type="entry name" value="L domain-like"/>
    <property type="match status" value="2"/>
</dbReference>
<dbReference type="SMART" id="SM00369">
    <property type="entry name" value="LRR_TYP"/>
    <property type="match status" value="11"/>
</dbReference>
<feature type="compositionally biased region" description="Basic residues" evidence="14">
    <location>
        <begin position="60"/>
        <end position="73"/>
    </location>
</feature>
<feature type="region of interest" description="Disordered" evidence="14">
    <location>
        <begin position="26"/>
        <end position="167"/>
    </location>
</feature>
<feature type="domain" description="PPM-type phosphatase" evidence="17">
    <location>
        <begin position="1050"/>
        <end position="1302"/>
    </location>
</feature>
<dbReference type="PANTHER" id="PTHR48056">
    <property type="entry name" value="LRR RECEPTOR-LIKE SERINE/THREONINE-PROTEIN KINASE-RELATED"/>
    <property type="match status" value="1"/>
</dbReference>
<sequence>MHSHAQPTTTNAAPSATGIHPLAAHHKRTGSAEYDSGTTSLHFPTTADAGQMSGYSNPKDKKKTLFRFGKRKAPSSNTSSSALQSNASSVSLSNHPYKQGTEYENRHPHPLDALGIDDPGRTSPYGAQAIRKKSSGSYTSRKGKDRERSDGGVSFIQSNSGSRGKSNIDLYVDQDFDSMEGIVSPAHQVMQHPYQKHTHPPPQNQDPNELWEAPDSWGVQPAGTPSQEPHLFENEATEYDDYSAMEPRNYGVQRKNYCIRIFRTDGTFTTLQLPLDITTADIVHRLAAKFFMHDQTKLCLTLKRHNLERVLQPSERPLQIQKTLFEYMGYSEQDNIADVGREDNSYLLRFIFGPNIPHGIAEDVDFSEQQHIDLQARNLPAIPASLYKYASRIVSLDLSKNLQMEIPIDFIHHCRHLKQLWLANNNYVTIPQSIRYVRDLEHLNISGNRLRELQHARLEDITGLKTLRVYNNRLSKIPRSFAAFKQLSMLFMSNNDFTTFPEAICEIVSLQFLDISFNKVQEFPDEIGNLVNLTRLFAIANRLSGSLPQSFAKLEKLQELDIRQNHISDFNVLCGLPKLEILFADYNAVSIVQCRFKNLRQLKMTKNQLTQFNLTGDSRRPSVDHNNVPLSQPISIEQQCAMLTDLNISSCMLSSLPEDLFYGMPNVEKLILDNNTLSFIPSSIGALRKLVELSVQDNILDSLPAEISKLSELKVLDAQKNNLKFLPPEIWLCQSLHELNCSSNLLETFPKPFTASGVALHLPMASQGEGSMVSDPALENVLTKPLGGHAGQGVVPGRGGSLSKDSSSKGGGGDTSIMQQDNAGPAAGMQSSPNFNPPSFFASPHNHPPPLSLSLRKLFLGDNRLGNEIWAPLMMFLELRTLNLSFNDLDEIPPEHLCHQHLYELYLSGNHLTSLPADDIEKLSYLRVLAVNGNKLQTLPAEIGKLRKLLVLDVGSNVLKYNIANWPYDWNWNWNLSLKFLNLSGNKRLAIKKTHPELHGPKEKDLADFGALTRLRMLGLMDLTILGVVTPEETQDRRVRTSLSEVNNMAYGVADWLGSNEHLSTWDLVMPRFRNSDDECVFGLFDGRKSSRTGCKLTKYLNDQLTTHLENELRKLKNDDTVVSAMRRAFLSLEKGLGTELVDEKDSGASAVVCYVAGTKLYVANVGDAMAVISRNNGQAFEITHKHISLNPSEISRIRAAGGYVSHTGKLNNELKVSRGFGYFDLIPVVNANPYVATIELTENDEFVIMASPGLWERMSYQTAVDVARTEKDDLMAAAQKLRDFAITYGAERDLMVMVIGVGDLFDKRDKRGRIMRGLGRGGTGVDTAGILLDDVPLAPTGMLTGKLKRRGKEEGPGDSTLARLDREVPPPINQVALVFTDIKSSTLLWETQPENMRSAIKIHDAVMRRTLRSVGGYEVKTEGDAFMVCFQNITAALLWCFTVQLQLLEADWPAGILSSEECREIEKDAVTIYRGLSVRMGIHWGTPVFERNPITSRMDYFGPVVNKASRICNAADGGQICVSSDVVAALRNFPGVLDDDTHGLDDKAMSTGNYLINRDIQQLKRLGFRVMELGMRRLKGLETPEMLSFVYPKQLEGRMERDQLHEPPAVPSPASVPVISSPSPSPHLIPEARSISPHTDIQERSSSDLSQLGAKSNAVRVIDPVLVHSLCTLALRLENLTTEQIFGQTTSKQLVKANPMSKAASGKIQRLLERHIMNDATDEELVTLMENFVARLENAVSALYLQKVGHFANVLDKLGEAIDLDSMHILRALQMYSEVARLTETPAGLASFR</sequence>
<keyword evidence="7" id="KW-0547">Nucleotide-binding</keyword>
<dbReference type="EMBL" id="LK023314">
    <property type="protein sequence ID" value="CDS03917.1"/>
    <property type="molecule type" value="Genomic_DNA"/>
</dbReference>
<dbReference type="InterPro" id="IPR000159">
    <property type="entry name" value="RA_dom"/>
</dbReference>
<dbReference type="SMART" id="SM00314">
    <property type="entry name" value="RA"/>
    <property type="match status" value="1"/>
</dbReference>
<keyword evidence="10" id="KW-0115">cAMP biosynthesis</keyword>
<gene>
    <name evidence="18" type="ORF">LRAMOSA06872</name>
</gene>
<proteinExistence type="inferred from homology"/>
<feature type="region of interest" description="Disordered" evidence="14">
    <location>
        <begin position="192"/>
        <end position="235"/>
    </location>
</feature>
<keyword evidence="6" id="KW-0677">Repeat</keyword>
<dbReference type="SMART" id="SM00044">
    <property type="entry name" value="CYCc"/>
    <property type="match status" value="1"/>
</dbReference>
<feature type="compositionally biased region" description="Low complexity" evidence="14">
    <location>
        <begin position="1613"/>
        <end position="1623"/>
    </location>
</feature>
<dbReference type="PROSITE" id="PS50125">
    <property type="entry name" value="GUANYLATE_CYCLASE_2"/>
    <property type="match status" value="1"/>
</dbReference>
<evidence type="ECO:0000256" key="13">
    <source>
        <dbReference type="ARBA" id="ARBA00032637"/>
    </source>
</evidence>
<dbReference type="InterPro" id="IPR003591">
    <property type="entry name" value="Leu-rich_rpt_typical-subtyp"/>
</dbReference>
<dbReference type="Pfam" id="PF13855">
    <property type="entry name" value="LRR_8"/>
    <property type="match status" value="4"/>
</dbReference>
<evidence type="ECO:0000256" key="3">
    <source>
        <dbReference type="ARBA" id="ARBA00021420"/>
    </source>
</evidence>
<feature type="compositionally biased region" description="Gly residues" evidence="14">
    <location>
        <begin position="788"/>
        <end position="800"/>
    </location>
</feature>
<dbReference type="CDD" id="cd07302">
    <property type="entry name" value="CHD"/>
    <property type="match status" value="1"/>
</dbReference>
<evidence type="ECO:0000256" key="11">
    <source>
        <dbReference type="ARBA" id="ARBA00023239"/>
    </source>
</evidence>
<dbReference type="Pfam" id="PF23010">
    <property type="entry name" value="RA_3"/>
    <property type="match status" value="1"/>
</dbReference>
<feature type="domain" description="Ras-associating" evidence="16">
    <location>
        <begin position="255"/>
        <end position="345"/>
    </location>
</feature>
<dbReference type="SMART" id="SM00332">
    <property type="entry name" value="PP2Cc"/>
    <property type="match status" value="1"/>
</dbReference>
<comment type="similarity">
    <text evidence="1">Belongs to the adenylyl cyclase class-3 family.</text>
</comment>
<dbReference type="PROSITE" id="PS50200">
    <property type="entry name" value="RA"/>
    <property type="match status" value="1"/>
</dbReference>
<dbReference type="SUPFAM" id="SSF81606">
    <property type="entry name" value="PP2C-like"/>
    <property type="match status" value="1"/>
</dbReference>
<evidence type="ECO:0000256" key="4">
    <source>
        <dbReference type="ARBA" id="ARBA00022614"/>
    </source>
</evidence>
<feature type="compositionally biased region" description="Polar residues" evidence="14">
    <location>
        <begin position="155"/>
        <end position="165"/>
    </location>
</feature>
<dbReference type="InterPro" id="IPR036457">
    <property type="entry name" value="PPM-type-like_dom_sf"/>
</dbReference>
<feature type="compositionally biased region" description="Low complexity" evidence="14">
    <location>
        <begin position="831"/>
        <end position="843"/>
    </location>
</feature>
<dbReference type="EC" id="4.6.1.1" evidence="2"/>
<dbReference type="Gene3D" id="3.80.10.10">
    <property type="entry name" value="Ribonuclease Inhibitor"/>
    <property type="match status" value="4"/>
</dbReference>
<dbReference type="GO" id="GO:0035556">
    <property type="term" value="P:intracellular signal transduction"/>
    <property type="evidence" value="ECO:0007669"/>
    <property type="project" value="InterPro"/>
</dbReference>
<evidence type="ECO:0000256" key="12">
    <source>
        <dbReference type="ARBA" id="ARBA00032597"/>
    </source>
</evidence>
<reference evidence="18" key="1">
    <citation type="journal article" date="2014" name="Genome Announc.">
        <title>De novo whole-genome sequence and genome annotation of Lichtheimia ramosa.</title>
        <authorList>
            <person name="Linde J."/>
            <person name="Schwartze V."/>
            <person name="Binder U."/>
            <person name="Lass-Florl C."/>
            <person name="Voigt K."/>
            <person name="Horn F."/>
        </authorList>
    </citation>
    <scope>NUCLEOTIDE SEQUENCE</scope>
    <source>
        <strain evidence="18">JMRC FSU:6197</strain>
    </source>
</reference>
<dbReference type="SMART" id="SM00364">
    <property type="entry name" value="LRR_BAC"/>
    <property type="match status" value="9"/>
</dbReference>
<dbReference type="SUPFAM" id="SSF55073">
    <property type="entry name" value="Nucleotide cyclase"/>
    <property type="match status" value="1"/>
</dbReference>
<evidence type="ECO:0000256" key="7">
    <source>
        <dbReference type="ARBA" id="ARBA00022741"/>
    </source>
</evidence>
<dbReference type="GO" id="GO:0005524">
    <property type="term" value="F:ATP binding"/>
    <property type="evidence" value="ECO:0007669"/>
    <property type="project" value="UniProtKB-KW"/>
</dbReference>
<feature type="domain" description="Guanylate cyclase" evidence="15">
    <location>
        <begin position="1377"/>
        <end position="1513"/>
    </location>
</feature>
<dbReference type="InterPro" id="IPR001611">
    <property type="entry name" value="Leu-rich_rpt"/>
</dbReference>
<evidence type="ECO:0000256" key="14">
    <source>
        <dbReference type="SAM" id="MobiDB-lite"/>
    </source>
</evidence>
<dbReference type="GO" id="GO:0004016">
    <property type="term" value="F:adenylate cyclase activity"/>
    <property type="evidence" value="ECO:0007669"/>
    <property type="project" value="UniProtKB-EC"/>
</dbReference>
<dbReference type="OrthoDB" id="2021138at2759"/>
<keyword evidence="11" id="KW-0456">Lyase</keyword>
<dbReference type="CDD" id="cd00143">
    <property type="entry name" value="PP2Cc"/>
    <property type="match status" value="1"/>
</dbReference>
<evidence type="ECO:0000256" key="5">
    <source>
        <dbReference type="ARBA" id="ARBA00022723"/>
    </source>
</evidence>
<evidence type="ECO:0000256" key="10">
    <source>
        <dbReference type="ARBA" id="ARBA00022998"/>
    </source>
</evidence>
<dbReference type="GO" id="GO:0006171">
    <property type="term" value="P:cAMP biosynthetic process"/>
    <property type="evidence" value="ECO:0007669"/>
    <property type="project" value="UniProtKB-KW"/>
</dbReference>
<evidence type="ECO:0000259" key="16">
    <source>
        <dbReference type="PROSITE" id="PS50200"/>
    </source>
</evidence>
<dbReference type="InterPro" id="IPR050647">
    <property type="entry name" value="Plant_LRR-RLKs"/>
</dbReference>
<keyword evidence="9" id="KW-0460">Magnesium</keyword>
<dbReference type="Gene3D" id="3.60.40.10">
    <property type="entry name" value="PPM-type phosphatase domain"/>
    <property type="match status" value="1"/>
</dbReference>
<evidence type="ECO:0000259" key="15">
    <source>
        <dbReference type="PROSITE" id="PS50125"/>
    </source>
</evidence>
<evidence type="ECO:0000259" key="17">
    <source>
        <dbReference type="PROSITE" id="PS51746"/>
    </source>
</evidence>
<feature type="compositionally biased region" description="Low complexity" evidence="14">
    <location>
        <begin position="75"/>
        <end position="94"/>
    </location>
</feature>
<dbReference type="InterPro" id="IPR029787">
    <property type="entry name" value="Nucleotide_cyclase"/>
</dbReference>
<accession>A0A077W946</accession>
<dbReference type="Pfam" id="PF00211">
    <property type="entry name" value="Guanylate_cyc"/>
    <property type="match status" value="1"/>
</dbReference>
<dbReference type="Gene3D" id="3.10.20.90">
    <property type="entry name" value="Phosphatidylinositol 3-kinase Catalytic Subunit, Chain A, domain 1"/>
    <property type="match status" value="1"/>
</dbReference>
<dbReference type="Pfam" id="PF00481">
    <property type="entry name" value="PP2C"/>
    <property type="match status" value="1"/>
</dbReference>
<feature type="region of interest" description="Disordered" evidence="14">
    <location>
        <begin position="788"/>
        <end position="843"/>
    </location>
</feature>
<keyword evidence="4" id="KW-0433">Leucine-rich repeat</keyword>